<keyword evidence="2" id="KW-0732">Signal</keyword>
<feature type="signal peptide" evidence="2">
    <location>
        <begin position="1"/>
        <end position="16"/>
    </location>
</feature>
<dbReference type="EMBL" id="CP014579">
    <property type="protein sequence ID" value="ANB75640.1"/>
    <property type="molecule type" value="Genomic_DNA"/>
</dbReference>
<dbReference type="STRING" id="1804984.AYM40_25190"/>
<accession>A0A160FRK0</accession>
<protein>
    <submittedName>
        <fullName evidence="3">Uncharacterized protein</fullName>
    </submittedName>
</protein>
<feature type="region of interest" description="Disordered" evidence="1">
    <location>
        <begin position="73"/>
        <end position="95"/>
    </location>
</feature>
<proteinExistence type="predicted"/>
<reference evidence="3 4" key="1">
    <citation type="journal article" date="2016" name="Gene">
        <title>PacBio SMRT assembly of a complex multi-replicon genome reveals chlorocatechol degradative operon in a region of genome plasticity.</title>
        <authorList>
            <person name="Ricker N."/>
            <person name="Shen S.Y."/>
            <person name="Goordial J."/>
            <person name="Jin S."/>
            <person name="Fulthorpe R.R."/>
        </authorList>
    </citation>
    <scope>NUCLEOTIDE SEQUENCE [LARGE SCALE GENOMIC DNA]</scope>
    <source>
        <strain evidence="3 4">OLGA172</strain>
    </source>
</reference>
<dbReference type="KEGG" id="buz:AYM40_25190"/>
<evidence type="ECO:0000313" key="4">
    <source>
        <dbReference type="Proteomes" id="UP000076852"/>
    </source>
</evidence>
<evidence type="ECO:0000256" key="2">
    <source>
        <dbReference type="SAM" id="SignalP"/>
    </source>
</evidence>
<sequence>MAMFVLTSAMSLPAEAQTFSSVADTTSKAFGFSTAIGGARPRRSGDANPQLSLEETQLLGSPSAFDNDYLQLRGAPTDAPAIPSESFRQEPQTPTEALLAVEPELAAPSADSGGFALKLTQQSRAGKASSAGDTEAQFDIELGQGIWVAPEQPPFGGDPVYRKPW</sequence>
<dbReference type="AlphaFoldDB" id="A0A160FRK0"/>
<evidence type="ECO:0000313" key="3">
    <source>
        <dbReference type="EMBL" id="ANB75640.1"/>
    </source>
</evidence>
<feature type="chain" id="PRO_5007814759" evidence="2">
    <location>
        <begin position="17"/>
        <end position="165"/>
    </location>
</feature>
<name>A0A160FRK0_9BURK</name>
<gene>
    <name evidence="3" type="ORF">AYM40_25190</name>
</gene>
<dbReference type="Proteomes" id="UP000076852">
    <property type="component" value="Chromosome 2"/>
</dbReference>
<keyword evidence="4" id="KW-1185">Reference proteome</keyword>
<evidence type="ECO:0000256" key="1">
    <source>
        <dbReference type="SAM" id="MobiDB-lite"/>
    </source>
</evidence>
<organism evidence="3 4">
    <name type="scientific">Paraburkholderia phytofirmans OLGA172</name>
    <dbReference type="NCBI Taxonomy" id="1417228"/>
    <lineage>
        <taxon>Bacteria</taxon>
        <taxon>Pseudomonadati</taxon>
        <taxon>Pseudomonadota</taxon>
        <taxon>Betaproteobacteria</taxon>
        <taxon>Burkholderiales</taxon>
        <taxon>Burkholderiaceae</taxon>
        <taxon>Paraburkholderia</taxon>
    </lineage>
</organism>